<name>A0ABY1PRP3_9BACT</name>
<dbReference type="RefSeq" id="WP_283431201.1">
    <property type="nucleotide sequence ID" value="NZ_FXUG01000001.1"/>
</dbReference>
<dbReference type="PANTHER" id="PTHR43133">
    <property type="entry name" value="RNA POLYMERASE ECF-TYPE SIGMA FACTO"/>
    <property type="match status" value="1"/>
</dbReference>
<keyword evidence="3" id="KW-0804">Transcription</keyword>
<dbReference type="Proteomes" id="UP001158067">
    <property type="component" value="Unassembled WGS sequence"/>
</dbReference>
<gene>
    <name evidence="6" type="ORF">SAMN06265222_1011059</name>
</gene>
<dbReference type="SUPFAM" id="SSF88946">
    <property type="entry name" value="Sigma2 domain of RNA polymerase sigma factors"/>
    <property type="match status" value="1"/>
</dbReference>
<protein>
    <submittedName>
        <fullName evidence="6">RNA polymerase sigma-70 factor, ECF subfamily</fullName>
    </submittedName>
</protein>
<keyword evidence="1" id="KW-0805">Transcription regulation</keyword>
<evidence type="ECO:0000259" key="5">
    <source>
        <dbReference type="Pfam" id="PF04542"/>
    </source>
</evidence>
<accession>A0ABY1PRP3</accession>
<organism evidence="6 7">
    <name type="scientific">Neorhodopirellula lusitana</name>
    <dbReference type="NCBI Taxonomy" id="445327"/>
    <lineage>
        <taxon>Bacteria</taxon>
        <taxon>Pseudomonadati</taxon>
        <taxon>Planctomycetota</taxon>
        <taxon>Planctomycetia</taxon>
        <taxon>Pirellulales</taxon>
        <taxon>Pirellulaceae</taxon>
        <taxon>Neorhodopirellula</taxon>
    </lineage>
</organism>
<proteinExistence type="predicted"/>
<dbReference type="InterPro" id="IPR014331">
    <property type="entry name" value="RNA_pol_sigma70_ECF_RHOBA"/>
</dbReference>
<dbReference type="InterPro" id="IPR007627">
    <property type="entry name" value="RNA_pol_sigma70_r2"/>
</dbReference>
<keyword evidence="2" id="KW-0731">Sigma factor</keyword>
<dbReference type="Pfam" id="PF04542">
    <property type="entry name" value="Sigma70_r2"/>
    <property type="match status" value="1"/>
</dbReference>
<evidence type="ECO:0000256" key="1">
    <source>
        <dbReference type="ARBA" id="ARBA00023015"/>
    </source>
</evidence>
<evidence type="ECO:0000256" key="4">
    <source>
        <dbReference type="SAM" id="MobiDB-lite"/>
    </source>
</evidence>
<dbReference type="PANTHER" id="PTHR43133:SF51">
    <property type="entry name" value="RNA POLYMERASE SIGMA FACTOR"/>
    <property type="match status" value="1"/>
</dbReference>
<evidence type="ECO:0000313" key="6">
    <source>
        <dbReference type="EMBL" id="SMP44021.1"/>
    </source>
</evidence>
<evidence type="ECO:0000256" key="2">
    <source>
        <dbReference type="ARBA" id="ARBA00023082"/>
    </source>
</evidence>
<evidence type="ECO:0000256" key="3">
    <source>
        <dbReference type="ARBA" id="ARBA00023163"/>
    </source>
</evidence>
<evidence type="ECO:0000313" key="7">
    <source>
        <dbReference type="Proteomes" id="UP001158067"/>
    </source>
</evidence>
<dbReference type="NCBIfam" id="TIGR02989">
    <property type="entry name" value="Sig-70_gvs1"/>
    <property type="match status" value="1"/>
</dbReference>
<keyword evidence="7" id="KW-1185">Reference proteome</keyword>
<dbReference type="EMBL" id="FXUG01000001">
    <property type="protein sequence ID" value="SMP44021.1"/>
    <property type="molecule type" value="Genomic_DNA"/>
</dbReference>
<feature type="domain" description="RNA polymerase sigma-70 region 2" evidence="5">
    <location>
        <begin position="41"/>
        <end position="111"/>
    </location>
</feature>
<dbReference type="InterPro" id="IPR039425">
    <property type="entry name" value="RNA_pol_sigma-70-like"/>
</dbReference>
<feature type="region of interest" description="Disordered" evidence="4">
    <location>
        <begin position="1"/>
        <end position="20"/>
    </location>
</feature>
<reference evidence="6 7" key="1">
    <citation type="submission" date="2017-05" db="EMBL/GenBank/DDBJ databases">
        <authorList>
            <person name="Varghese N."/>
            <person name="Submissions S."/>
        </authorList>
    </citation>
    <scope>NUCLEOTIDE SEQUENCE [LARGE SCALE GENOMIC DNA]</scope>
    <source>
        <strain evidence="6 7">DSM 25457</strain>
    </source>
</reference>
<sequence length="206" mass="23517">MTNHFSNSESELPGGGLPGSALTDPLAQEARYRRFVEYLSRNELMIRRFVRSQLPSSDGVDDVVQDTALECWNKYAQFESGEEQKDSLDFIRWACVIARFKAMSWRRDRARDRLSFDEDVLGMIADTAVANCDQWEPQRQALSDCLKQMEKDSERLILSVHVSGDSIARIAKEKGLKARKLYSKLNVLRSLLMDCISQKSAIEAME</sequence>
<dbReference type="InterPro" id="IPR013325">
    <property type="entry name" value="RNA_pol_sigma_r2"/>
</dbReference>
<comment type="caution">
    <text evidence="6">The sequence shown here is derived from an EMBL/GenBank/DDBJ whole genome shotgun (WGS) entry which is preliminary data.</text>
</comment>
<dbReference type="Gene3D" id="1.10.1740.10">
    <property type="match status" value="1"/>
</dbReference>
<feature type="compositionally biased region" description="Polar residues" evidence="4">
    <location>
        <begin position="1"/>
        <end position="10"/>
    </location>
</feature>